<dbReference type="OrthoDB" id="6591885at2759"/>
<dbReference type="AlphaFoldDB" id="A0A9W6ZN57"/>
<dbReference type="PANTHER" id="PTHR10660">
    <property type="entry name" value="PROTEASOME REGULATOR PA28"/>
    <property type="match status" value="1"/>
</dbReference>
<dbReference type="GO" id="GO:0061133">
    <property type="term" value="F:endopeptidase activator activity"/>
    <property type="evidence" value="ECO:0007669"/>
    <property type="project" value="TreeGrafter"/>
</dbReference>
<name>A0A9W6ZN57_9STRA</name>
<sequence length="242" mass="25710">MEFLLQQSKSEVEAILASAPSDIERISASLKSLFPHATLSGASAAFTSALNISSVDNPGNKEVTDALFVVRDEISAAVAKIMAFERFIALSNPPMEDGNNFGVTVQMMVAKYCKDTRESLEKIADGLPAYFDSRAGAYEKMPSVPSKTSSSSTSTSSSSGGKDGDEEKKSTSSSTEEKASGCTSADRSNHVVAIDVNFYFKLNTALKTILDSYAVVIDNVTKNFDKLAAPKGTSGSNSMSMF</sequence>
<feature type="domain" description="Proteasome activator PA28 C-terminal" evidence="4">
    <location>
        <begin position="59"/>
        <end position="141"/>
    </location>
</feature>
<gene>
    <name evidence="5" type="ORF">TrST_g6842</name>
</gene>
<evidence type="ECO:0000313" key="6">
    <source>
        <dbReference type="Proteomes" id="UP001165085"/>
    </source>
</evidence>
<feature type="compositionally biased region" description="Low complexity" evidence="3">
    <location>
        <begin position="146"/>
        <end position="160"/>
    </location>
</feature>
<comment type="similarity">
    <text evidence="1">Belongs to the PA28 family.</text>
</comment>
<organism evidence="5 6">
    <name type="scientific">Triparma strigata</name>
    <dbReference type="NCBI Taxonomy" id="1606541"/>
    <lineage>
        <taxon>Eukaryota</taxon>
        <taxon>Sar</taxon>
        <taxon>Stramenopiles</taxon>
        <taxon>Ochrophyta</taxon>
        <taxon>Bolidophyceae</taxon>
        <taxon>Parmales</taxon>
        <taxon>Triparmaceae</taxon>
        <taxon>Triparma</taxon>
    </lineage>
</organism>
<dbReference type="PANTHER" id="PTHR10660:SF2">
    <property type="entry name" value="LD45860P"/>
    <property type="match status" value="1"/>
</dbReference>
<dbReference type="GO" id="GO:0005654">
    <property type="term" value="C:nucleoplasm"/>
    <property type="evidence" value="ECO:0007669"/>
    <property type="project" value="TreeGrafter"/>
</dbReference>
<evidence type="ECO:0000313" key="5">
    <source>
        <dbReference type="EMBL" id="GMH53559.1"/>
    </source>
</evidence>
<accession>A0A9W6ZN57</accession>
<dbReference type="GO" id="GO:0008537">
    <property type="term" value="C:proteasome activator complex"/>
    <property type="evidence" value="ECO:0007669"/>
    <property type="project" value="InterPro"/>
</dbReference>
<dbReference type="Gene3D" id="1.20.120.180">
    <property type="entry name" value="Proteasome activator pa28, C-terminal domain"/>
    <property type="match status" value="1"/>
</dbReference>
<dbReference type="InterPro" id="IPR036997">
    <property type="entry name" value="PA28_C_sf"/>
</dbReference>
<proteinExistence type="inferred from homology"/>
<dbReference type="GO" id="GO:0061136">
    <property type="term" value="P:regulation of proteasomal protein catabolic process"/>
    <property type="evidence" value="ECO:0007669"/>
    <property type="project" value="TreeGrafter"/>
</dbReference>
<comment type="caution">
    <text evidence="5">The sequence shown here is derived from an EMBL/GenBank/DDBJ whole genome shotgun (WGS) entry which is preliminary data.</text>
</comment>
<dbReference type="GO" id="GO:0005737">
    <property type="term" value="C:cytoplasm"/>
    <property type="evidence" value="ECO:0007669"/>
    <property type="project" value="TreeGrafter"/>
</dbReference>
<keyword evidence="2" id="KW-0647">Proteasome</keyword>
<evidence type="ECO:0000256" key="2">
    <source>
        <dbReference type="ARBA" id="ARBA00022942"/>
    </source>
</evidence>
<protein>
    <recommendedName>
        <fullName evidence="4">Proteasome activator PA28 C-terminal domain-containing protein</fullName>
    </recommendedName>
</protein>
<evidence type="ECO:0000256" key="1">
    <source>
        <dbReference type="ARBA" id="ARBA00005883"/>
    </source>
</evidence>
<dbReference type="SUPFAM" id="SSF47216">
    <property type="entry name" value="Proteasome activator"/>
    <property type="match status" value="1"/>
</dbReference>
<feature type="region of interest" description="Disordered" evidence="3">
    <location>
        <begin position="141"/>
        <end position="186"/>
    </location>
</feature>
<feature type="compositionally biased region" description="Basic and acidic residues" evidence="3">
    <location>
        <begin position="162"/>
        <end position="179"/>
    </location>
</feature>
<dbReference type="InterPro" id="IPR003186">
    <property type="entry name" value="PA28_C"/>
</dbReference>
<keyword evidence="6" id="KW-1185">Reference proteome</keyword>
<dbReference type="Proteomes" id="UP001165085">
    <property type="component" value="Unassembled WGS sequence"/>
</dbReference>
<evidence type="ECO:0000259" key="4">
    <source>
        <dbReference type="Pfam" id="PF02252"/>
    </source>
</evidence>
<dbReference type="EMBL" id="BRXY01000020">
    <property type="protein sequence ID" value="GMH53559.1"/>
    <property type="molecule type" value="Genomic_DNA"/>
</dbReference>
<evidence type="ECO:0000256" key="3">
    <source>
        <dbReference type="SAM" id="MobiDB-lite"/>
    </source>
</evidence>
<dbReference type="GO" id="GO:2000045">
    <property type="term" value="P:regulation of G1/S transition of mitotic cell cycle"/>
    <property type="evidence" value="ECO:0007669"/>
    <property type="project" value="TreeGrafter"/>
</dbReference>
<reference evidence="6" key="1">
    <citation type="journal article" date="2023" name="Commun. Biol.">
        <title>Genome analysis of Parmales, the sister group of diatoms, reveals the evolutionary specialization of diatoms from phago-mixotrophs to photoautotrophs.</title>
        <authorList>
            <person name="Ban H."/>
            <person name="Sato S."/>
            <person name="Yoshikawa S."/>
            <person name="Yamada K."/>
            <person name="Nakamura Y."/>
            <person name="Ichinomiya M."/>
            <person name="Sato N."/>
            <person name="Blanc-Mathieu R."/>
            <person name="Endo H."/>
            <person name="Kuwata A."/>
            <person name="Ogata H."/>
        </authorList>
    </citation>
    <scope>NUCLEOTIDE SEQUENCE [LARGE SCALE GENOMIC DNA]</scope>
    <source>
        <strain evidence="6">NIES 3701</strain>
    </source>
</reference>
<dbReference type="Pfam" id="PF02252">
    <property type="entry name" value="PA28_C"/>
    <property type="match status" value="1"/>
</dbReference>
<dbReference type="InterPro" id="IPR009077">
    <property type="entry name" value="Proteasome_activ_PA28"/>
</dbReference>
<dbReference type="InterPro" id="IPR036252">
    <property type="entry name" value="Proteasome_activ_sf"/>
</dbReference>